<gene>
    <name evidence="10" type="primary">ga28150</name>
    <name evidence="10" type="ORF">PR202_ga28150</name>
</gene>
<keyword evidence="4" id="KW-0028">Amino-acid biosynthesis</keyword>
<evidence type="ECO:0000256" key="3">
    <source>
        <dbReference type="ARBA" id="ARBA00012043"/>
    </source>
</evidence>
<comment type="catalytic activity">
    <reaction evidence="8">
        <text>(1S,2R)-1-C-(indol-3-yl)glycerol 3-phosphate + L-serine = D-glyceraldehyde 3-phosphate + L-tryptophan + H2O</text>
        <dbReference type="Rhea" id="RHEA:10532"/>
        <dbReference type="ChEBI" id="CHEBI:15377"/>
        <dbReference type="ChEBI" id="CHEBI:33384"/>
        <dbReference type="ChEBI" id="CHEBI:57912"/>
        <dbReference type="ChEBI" id="CHEBI:58866"/>
        <dbReference type="ChEBI" id="CHEBI:59776"/>
        <dbReference type="EC" id="4.2.1.20"/>
    </reaction>
</comment>
<comment type="caution">
    <text evidence="10">The sequence shown here is derived from an EMBL/GenBank/DDBJ whole genome shotgun (WGS) entry which is preliminary data.</text>
</comment>
<dbReference type="InterPro" id="IPR013785">
    <property type="entry name" value="Aldolase_TIM"/>
</dbReference>
<protein>
    <recommendedName>
        <fullName evidence="3">tryptophan synthase</fullName>
        <ecNumber evidence="3">4.2.1.20</ecNumber>
    </recommendedName>
</protein>
<organism evidence="10 11">
    <name type="scientific">Eleusine coracana subsp. coracana</name>
    <dbReference type="NCBI Taxonomy" id="191504"/>
    <lineage>
        <taxon>Eukaryota</taxon>
        <taxon>Viridiplantae</taxon>
        <taxon>Streptophyta</taxon>
        <taxon>Embryophyta</taxon>
        <taxon>Tracheophyta</taxon>
        <taxon>Spermatophyta</taxon>
        <taxon>Magnoliopsida</taxon>
        <taxon>Liliopsida</taxon>
        <taxon>Poales</taxon>
        <taxon>Poaceae</taxon>
        <taxon>PACMAD clade</taxon>
        <taxon>Chloridoideae</taxon>
        <taxon>Cynodonteae</taxon>
        <taxon>Eleusininae</taxon>
        <taxon>Eleusine</taxon>
    </lineage>
</organism>
<comment type="subunit">
    <text evidence="2">Tetramer of two alpha and two beta chains.</text>
</comment>
<dbReference type="InterPro" id="IPR018204">
    <property type="entry name" value="Trp_synthase_alpha_AS"/>
</dbReference>
<evidence type="ECO:0000256" key="5">
    <source>
        <dbReference type="ARBA" id="ARBA00022822"/>
    </source>
</evidence>
<dbReference type="GO" id="GO:0009507">
    <property type="term" value="C:chloroplast"/>
    <property type="evidence" value="ECO:0007669"/>
    <property type="project" value="TreeGrafter"/>
</dbReference>
<keyword evidence="6" id="KW-0057">Aromatic amino acid biosynthesis</keyword>
<dbReference type="PANTHER" id="PTHR43406:SF1">
    <property type="entry name" value="TRYPTOPHAN SYNTHASE ALPHA CHAIN, CHLOROPLASTIC"/>
    <property type="match status" value="1"/>
</dbReference>
<accession>A0AAV5DIH7</accession>
<evidence type="ECO:0000313" key="11">
    <source>
        <dbReference type="Proteomes" id="UP001054889"/>
    </source>
</evidence>
<dbReference type="Proteomes" id="UP001054889">
    <property type="component" value="Unassembled WGS sequence"/>
</dbReference>
<dbReference type="Gene3D" id="3.20.20.70">
    <property type="entry name" value="Aldolase class I"/>
    <property type="match status" value="1"/>
</dbReference>
<keyword evidence="7" id="KW-0456">Lyase</keyword>
<evidence type="ECO:0000256" key="1">
    <source>
        <dbReference type="ARBA" id="ARBA00004733"/>
    </source>
</evidence>
<reference evidence="10" key="2">
    <citation type="submission" date="2021-12" db="EMBL/GenBank/DDBJ databases">
        <title>Resequencing data analysis of finger millet.</title>
        <authorList>
            <person name="Hatakeyama M."/>
            <person name="Aluri S."/>
            <person name="Balachadran M.T."/>
            <person name="Sivarajan S.R."/>
            <person name="Poveda L."/>
            <person name="Shimizu-Inatsugi R."/>
            <person name="Schlapbach R."/>
            <person name="Sreeman S.M."/>
            <person name="Shimizu K.K."/>
        </authorList>
    </citation>
    <scope>NUCLEOTIDE SEQUENCE</scope>
</reference>
<reference evidence="10" key="1">
    <citation type="journal article" date="2018" name="DNA Res.">
        <title>Multiple hybrid de novo genome assembly of finger millet, an orphan allotetraploid crop.</title>
        <authorList>
            <person name="Hatakeyama M."/>
            <person name="Aluri S."/>
            <person name="Balachadran M.T."/>
            <person name="Sivarajan S.R."/>
            <person name="Patrignani A."/>
            <person name="Gruter S."/>
            <person name="Poveda L."/>
            <person name="Shimizu-Inatsugi R."/>
            <person name="Baeten J."/>
            <person name="Francoijs K.J."/>
            <person name="Nataraja K.N."/>
            <person name="Reddy Y.A.N."/>
            <person name="Phadnis S."/>
            <person name="Ravikumar R.L."/>
            <person name="Schlapbach R."/>
            <person name="Sreeman S.M."/>
            <person name="Shimizu K.K."/>
        </authorList>
    </citation>
    <scope>NUCLEOTIDE SEQUENCE</scope>
</reference>
<dbReference type="PANTHER" id="PTHR43406">
    <property type="entry name" value="TRYPTOPHAN SYNTHASE, ALPHA CHAIN"/>
    <property type="match status" value="1"/>
</dbReference>
<keyword evidence="5" id="KW-0822">Tryptophan biosynthesis</keyword>
<dbReference type="NCBIfam" id="TIGR00262">
    <property type="entry name" value="trpA"/>
    <property type="match status" value="1"/>
</dbReference>
<dbReference type="AlphaFoldDB" id="A0AAV5DIH7"/>
<evidence type="ECO:0000256" key="2">
    <source>
        <dbReference type="ARBA" id="ARBA00011270"/>
    </source>
</evidence>
<feature type="region of interest" description="Disordered" evidence="9">
    <location>
        <begin position="325"/>
        <end position="353"/>
    </location>
</feature>
<feature type="compositionally biased region" description="Low complexity" evidence="9">
    <location>
        <begin position="340"/>
        <end position="353"/>
    </location>
</feature>
<dbReference type="Pfam" id="PF00290">
    <property type="entry name" value="Trp_syntA"/>
    <property type="match status" value="1"/>
</dbReference>
<dbReference type="HAMAP" id="MF_00131">
    <property type="entry name" value="Trp_synth_alpha"/>
    <property type="match status" value="1"/>
</dbReference>
<dbReference type="GO" id="GO:0005829">
    <property type="term" value="C:cytosol"/>
    <property type="evidence" value="ECO:0007669"/>
    <property type="project" value="TreeGrafter"/>
</dbReference>
<proteinExistence type="inferred from homology"/>
<evidence type="ECO:0000256" key="4">
    <source>
        <dbReference type="ARBA" id="ARBA00022605"/>
    </source>
</evidence>
<evidence type="ECO:0000256" key="6">
    <source>
        <dbReference type="ARBA" id="ARBA00023141"/>
    </source>
</evidence>
<dbReference type="EMBL" id="BQKI01000017">
    <property type="protein sequence ID" value="GJN10087.1"/>
    <property type="molecule type" value="Genomic_DNA"/>
</dbReference>
<dbReference type="SUPFAM" id="SSF51366">
    <property type="entry name" value="Ribulose-phoshate binding barrel"/>
    <property type="match status" value="1"/>
</dbReference>
<evidence type="ECO:0000256" key="8">
    <source>
        <dbReference type="ARBA" id="ARBA00049047"/>
    </source>
</evidence>
<keyword evidence="11" id="KW-1185">Reference proteome</keyword>
<dbReference type="InterPro" id="IPR002028">
    <property type="entry name" value="Trp_synthase_suA"/>
</dbReference>
<dbReference type="PROSITE" id="PS00167">
    <property type="entry name" value="TRP_SYNTHASE_ALPHA"/>
    <property type="match status" value="1"/>
</dbReference>
<name>A0AAV5DIH7_ELECO</name>
<evidence type="ECO:0000256" key="7">
    <source>
        <dbReference type="ARBA" id="ARBA00023239"/>
    </source>
</evidence>
<sequence length="405" mass="42317">MAFALKAAAAASISASPAASTGGASALASVVPMRRASMGRVSFRGAAGPVVAIRAASVAAAAAVAEHKRSISGTFADLKEQGKVARLFHSLLLLVTLTWPHTAKALKILDACGSDVIELGVPYSDPLADGPVIQASATRALAKKAPHLRMLSPMVKEVVPQLSLPSSTFHILQSDSEAWYPKLHDYCLVVPDVPLEETDILRSEASKNNLELVLLTTPTTPKERMEKIAEASEGFIYLVSTVGVTGARTNVSTKVQSLLEEIKQATEKPVAVGFGVSTPEHVKQIAEWGADGVIVGSAMNGRGNDQCAILTNLKKQTVLLLPFTPEHSATHPPSHDANVAPAGSSASPHASPSVALPPCVAPGSFASPYTSPLQLRLPMRATASSSAFPNVCRLCRSCPPPLPPF</sequence>
<dbReference type="InterPro" id="IPR011060">
    <property type="entry name" value="RibuloseP-bd_barrel"/>
</dbReference>
<evidence type="ECO:0000256" key="9">
    <source>
        <dbReference type="SAM" id="MobiDB-lite"/>
    </source>
</evidence>
<dbReference type="CDD" id="cd04724">
    <property type="entry name" value="Tryptophan_synthase_alpha"/>
    <property type="match status" value="1"/>
</dbReference>
<evidence type="ECO:0000313" key="10">
    <source>
        <dbReference type="EMBL" id="GJN10087.1"/>
    </source>
</evidence>
<dbReference type="EC" id="4.2.1.20" evidence="3"/>
<dbReference type="GO" id="GO:0004834">
    <property type="term" value="F:tryptophan synthase activity"/>
    <property type="evidence" value="ECO:0007669"/>
    <property type="project" value="UniProtKB-EC"/>
</dbReference>
<comment type="pathway">
    <text evidence="1">Amino-acid biosynthesis; L-tryptophan biosynthesis; L-tryptophan from chorismate: step 5/5.</text>
</comment>